<accession>A0ABW3LNT3</accession>
<sequence length="172" mass="19259">MKKQSFLTGWFGDRRPLTALEVTNLFSNMQRNSLGCATLTGFNQVATSTEVKEFIKRGIDISKKHVNVFHSILEENDVPTPTGADSMVTDSATISPFSEKLMMFHIIGMNNLGIGFYAMSISTNLRRDLVTHYTRLSGEIGLYCEDGANIMIENGWTEEPPRMVDRDELAKS</sequence>
<dbReference type="InterPro" id="IPR012347">
    <property type="entry name" value="Ferritin-like"/>
</dbReference>
<dbReference type="Pfam" id="PF11553">
    <property type="entry name" value="DUF3231"/>
    <property type="match status" value="1"/>
</dbReference>
<dbReference type="InterPro" id="IPR021617">
    <property type="entry name" value="DUF3231"/>
</dbReference>
<comment type="caution">
    <text evidence="1">The sequence shown here is derived from an EMBL/GenBank/DDBJ whole genome shotgun (WGS) entry which is preliminary data.</text>
</comment>
<protein>
    <submittedName>
        <fullName evidence="1">DUF3231 family protein</fullName>
    </submittedName>
</protein>
<keyword evidence="2" id="KW-1185">Reference proteome</keyword>
<proteinExistence type="predicted"/>
<evidence type="ECO:0000313" key="1">
    <source>
        <dbReference type="EMBL" id="MFD1038919.1"/>
    </source>
</evidence>
<evidence type="ECO:0000313" key="2">
    <source>
        <dbReference type="Proteomes" id="UP001597040"/>
    </source>
</evidence>
<dbReference type="RefSeq" id="WP_390362435.1">
    <property type="nucleotide sequence ID" value="NZ_JBHTKJ010000027.1"/>
</dbReference>
<dbReference type="EMBL" id="JBHTKJ010000027">
    <property type="protein sequence ID" value="MFD1038919.1"/>
    <property type="molecule type" value="Genomic_DNA"/>
</dbReference>
<reference evidence="2" key="1">
    <citation type="journal article" date="2019" name="Int. J. Syst. Evol. Microbiol.">
        <title>The Global Catalogue of Microorganisms (GCM) 10K type strain sequencing project: providing services to taxonomists for standard genome sequencing and annotation.</title>
        <authorList>
            <consortium name="The Broad Institute Genomics Platform"/>
            <consortium name="The Broad Institute Genome Sequencing Center for Infectious Disease"/>
            <person name="Wu L."/>
            <person name="Ma J."/>
        </authorList>
    </citation>
    <scope>NUCLEOTIDE SEQUENCE [LARGE SCALE GENOMIC DNA]</scope>
    <source>
        <strain evidence="2">CCUG 56754</strain>
    </source>
</reference>
<dbReference type="Proteomes" id="UP001597040">
    <property type="component" value="Unassembled WGS sequence"/>
</dbReference>
<dbReference type="Gene3D" id="1.20.1260.10">
    <property type="match status" value="1"/>
</dbReference>
<organism evidence="1 2">
    <name type="scientific">Virgibacillus byunsanensis</name>
    <dbReference type="NCBI Taxonomy" id="570945"/>
    <lineage>
        <taxon>Bacteria</taxon>
        <taxon>Bacillati</taxon>
        <taxon>Bacillota</taxon>
        <taxon>Bacilli</taxon>
        <taxon>Bacillales</taxon>
        <taxon>Bacillaceae</taxon>
        <taxon>Virgibacillus</taxon>
    </lineage>
</organism>
<name>A0ABW3LNT3_9BACI</name>
<gene>
    <name evidence="1" type="ORF">ACFQ3N_11030</name>
</gene>